<dbReference type="GO" id="GO:0031410">
    <property type="term" value="C:cytoplasmic vesicle"/>
    <property type="evidence" value="ECO:0007669"/>
    <property type="project" value="TreeGrafter"/>
</dbReference>
<dbReference type="STRING" id="37360.A0A0G4J2N3"/>
<dbReference type="Proteomes" id="UP000039324">
    <property type="component" value="Unassembled WGS sequence"/>
</dbReference>
<dbReference type="SMART" id="SM00801">
    <property type="entry name" value="dDENN"/>
    <property type="match status" value="1"/>
</dbReference>
<dbReference type="Pfam" id="PF03455">
    <property type="entry name" value="dDENN"/>
    <property type="match status" value="1"/>
</dbReference>
<dbReference type="InterPro" id="IPR001194">
    <property type="entry name" value="cDENN_dom"/>
</dbReference>
<dbReference type="InterPro" id="IPR043153">
    <property type="entry name" value="DENN_C"/>
</dbReference>
<evidence type="ECO:0000256" key="1">
    <source>
        <dbReference type="SAM" id="MobiDB-lite"/>
    </source>
</evidence>
<proteinExistence type="predicted"/>
<protein>
    <recommendedName>
        <fullName evidence="2">UDENN domain-containing protein</fullName>
    </recommendedName>
</protein>
<name>A0A0G4J2N3_PLABS</name>
<dbReference type="PANTHER" id="PTHR12296">
    <property type="entry name" value="DENN DOMAIN-CONTAINING PROTEIN 4"/>
    <property type="match status" value="1"/>
</dbReference>
<organism evidence="3 4">
    <name type="scientific">Plasmodiophora brassicae</name>
    <name type="common">Clubroot disease agent</name>
    <dbReference type="NCBI Taxonomy" id="37360"/>
    <lineage>
        <taxon>Eukaryota</taxon>
        <taxon>Sar</taxon>
        <taxon>Rhizaria</taxon>
        <taxon>Endomyxa</taxon>
        <taxon>Phytomyxea</taxon>
        <taxon>Plasmodiophorida</taxon>
        <taxon>Plasmodiophoridae</taxon>
        <taxon>Plasmodiophora</taxon>
    </lineage>
</organism>
<reference evidence="3 4" key="1">
    <citation type="submission" date="2015-02" db="EMBL/GenBank/DDBJ databases">
        <authorList>
            <person name="Chooi Y.-H."/>
        </authorList>
    </citation>
    <scope>NUCLEOTIDE SEQUENCE [LARGE SCALE GENOMIC DNA]</scope>
    <source>
        <strain evidence="3">E3</strain>
    </source>
</reference>
<accession>A0A0G4J2N3</accession>
<evidence type="ECO:0000313" key="3">
    <source>
        <dbReference type="EMBL" id="CEP01898.1"/>
    </source>
</evidence>
<sequence length="1025" mass="114823">MRLEIMVVRSAGEALTDSRTEVFFELAVLDGDADQQAAMPPETMRTVAKKRSHILDFRAKSDMIEFGDVFDVELKNLSGRLSIICVKGGKPVGHTVIPLDTLPRAQSAPPVSRWFSLQDSHRRNVSAQVYLKLRLHHHLAVTPLVLNRQPSRSNAGKPGSSISPMNLNSPNMSVFPVQHNHLQKSRSKVLLGTPESYGTQFVDYIALIAIGQDVSPVVIDRYPKLDRSWVDFPDTAMMGDMCYPRGIGLEMERCCFNFFLSKTSTYGTAFVFQAQPQIVKVTAVGEPDSPPQEFLYSEFALVILSSTGLCSVFQSIIADIFEQMGPRGAPFDAPTLRYVAFLCDDVPRPEPGGPSLLLASPRDPAISWRISTPGPVEQFQFPLLDFSVLFLLRILDISAVLLAIASILTGKSVVVHSSQLSLLMPVCECLIALIFPFRWTNVYIPLLPRGILQVLESPVPFIIGTLTENLEHIQLAPHCVLLDIDMSIVTCESSLVLLPAQPTKLLQREVRKQVFHDLIFSADRKSPLDQRLGTIPLESQPTIFLSSASNMARETKVRQFFLRYIGSLLHDYRKYLRFDTNNDAHFDSATFLEQRMDARPFLSRFIQTQMFTEFLELHVETPSLLDDFLFYNSVDQCGVSQDSPVEEIRIDGPRLHRNQHPVVQKALYFKNERESACPAMQSRLYLFLNDLLSHDGSPTCSVGELYSVAELLTFPQWRSLFITTVTEAVDTAAKTSGLPKSQPSLQLPWDRYCSLAFLFGRALDQAGHTPRDYGFARTCISDDIALQIAGKLISGPTGSGQKAKPTLIVLKDSLKHCAVWRQQSFWEYYLSLAILEHFKCQWDEEQSVLLAGQNAVCEPPVKSRSNSMPDVLTTFASLQNRNRSVEEETFVFREIGSIISTLHALELPRDLVSQITSNLGRLWHMEESWIDDLNTVVNNIFRTQPEESPFRRAAPAKGSQLPANFPSPSTLTGMFSPSIIGSVVDRRPIRSPAVRSPQRTATFTSFKEGPDIDGSSPSRRRHHSF</sequence>
<dbReference type="Gene3D" id="3.40.50.11500">
    <property type="match status" value="1"/>
</dbReference>
<dbReference type="PROSITE" id="PS50211">
    <property type="entry name" value="DENN"/>
    <property type="match status" value="1"/>
</dbReference>
<dbReference type="GO" id="GO:0032483">
    <property type="term" value="P:regulation of Rab protein signal transduction"/>
    <property type="evidence" value="ECO:0007669"/>
    <property type="project" value="TreeGrafter"/>
</dbReference>
<dbReference type="PANTHER" id="PTHR12296:SF21">
    <property type="entry name" value="DENN DOMAIN-CONTAINING PROTEIN 3"/>
    <property type="match status" value="1"/>
</dbReference>
<dbReference type="InterPro" id="IPR005112">
    <property type="entry name" value="dDENN_dom"/>
</dbReference>
<dbReference type="Pfam" id="PF02141">
    <property type="entry name" value="DENN"/>
    <property type="match status" value="1"/>
</dbReference>
<dbReference type="OrthoDB" id="6019893at2759"/>
<dbReference type="SMART" id="SM00799">
    <property type="entry name" value="DENN"/>
    <property type="match status" value="1"/>
</dbReference>
<dbReference type="InterPro" id="IPR051696">
    <property type="entry name" value="DENN_Domain_GEFs"/>
</dbReference>
<evidence type="ECO:0000259" key="2">
    <source>
        <dbReference type="PROSITE" id="PS50211"/>
    </source>
</evidence>
<gene>
    <name evidence="3" type="ORF">PBRA_008841</name>
</gene>
<feature type="region of interest" description="Disordered" evidence="1">
    <location>
        <begin position="990"/>
        <end position="1025"/>
    </location>
</feature>
<dbReference type="EMBL" id="CDSF01000121">
    <property type="protein sequence ID" value="CEP01898.1"/>
    <property type="molecule type" value="Genomic_DNA"/>
</dbReference>
<feature type="domain" description="UDENN" evidence="2">
    <location>
        <begin position="203"/>
        <end position="630"/>
    </location>
</feature>
<dbReference type="AlphaFoldDB" id="A0A0G4J2N3"/>
<keyword evidence="4" id="KW-1185">Reference proteome</keyword>
<dbReference type="InterPro" id="IPR037516">
    <property type="entry name" value="Tripartite_DENN"/>
</dbReference>
<evidence type="ECO:0000313" key="4">
    <source>
        <dbReference type="Proteomes" id="UP000039324"/>
    </source>
</evidence>